<evidence type="ECO:0000259" key="2">
    <source>
        <dbReference type="Pfam" id="PF12776"/>
    </source>
</evidence>
<reference evidence="3 4" key="1">
    <citation type="journal article" date="2023" name="Plants (Basel)">
        <title>Bridging the Gap: Combining Genomics and Transcriptomics Approaches to Understand Stylosanthes scabra, an Orphan Legume from the Brazilian Caatinga.</title>
        <authorList>
            <person name="Ferreira-Neto J.R.C."/>
            <person name="da Silva M.D."/>
            <person name="Binneck E."/>
            <person name="de Melo N.F."/>
            <person name="da Silva R.H."/>
            <person name="de Melo A.L.T.M."/>
            <person name="Pandolfi V."/>
            <person name="Bustamante F.O."/>
            <person name="Brasileiro-Vidal A.C."/>
            <person name="Benko-Iseppon A.M."/>
        </authorList>
    </citation>
    <scope>NUCLEOTIDE SEQUENCE [LARGE SCALE GENOMIC DNA]</scope>
    <source>
        <tissue evidence="3">Leaves</tissue>
    </source>
</reference>
<comment type="caution">
    <text evidence="3">The sequence shown here is derived from an EMBL/GenBank/DDBJ whole genome shotgun (WGS) entry which is preliminary data.</text>
</comment>
<gene>
    <name evidence="3" type="ORF">PIB30_027281</name>
</gene>
<feature type="compositionally biased region" description="Low complexity" evidence="1">
    <location>
        <begin position="171"/>
        <end position="192"/>
    </location>
</feature>
<organism evidence="3 4">
    <name type="scientific">Stylosanthes scabra</name>
    <dbReference type="NCBI Taxonomy" id="79078"/>
    <lineage>
        <taxon>Eukaryota</taxon>
        <taxon>Viridiplantae</taxon>
        <taxon>Streptophyta</taxon>
        <taxon>Embryophyta</taxon>
        <taxon>Tracheophyta</taxon>
        <taxon>Spermatophyta</taxon>
        <taxon>Magnoliopsida</taxon>
        <taxon>eudicotyledons</taxon>
        <taxon>Gunneridae</taxon>
        <taxon>Pentapetalae</taxon>
        <taxon>rosids</taxon>
        <taxon>fabids</taxon>
        <taxon>Fabales</taxon>
        <taxon>Fabaceae</taxon>
        <taxon>Papilionoideae</taxon>
        <taxon>50 kb inversion clade</taxon>
        <taxon>dalbergioids sensu lato</taxon>
        <taxon>Dalbergieae</taxon>
        <taxon>Pterocarpus clade</taxon>
        <taxon>Stylosanthes</taxon>
    </lineage>
</organism>
<feature type="domain" description="Myb/SANT-like" evidence="2">
    <location>
        <begin position="2"/>
        <end position="91"/>
    </location>
</feature>
<sequence>MEMDSLLLEVLKEQKNNGQKEDMAFSVEAYRKVVEEINEKFSVNINKSKVINRLKTLKEQMVLAKELEQKSGVGWNDITKTFEATIELWKSICLVNPKFKAIKGKHLYHLEILKEIYDKDMATGARVESAKQKVRRWERENMNISIEDIDELLANNEVHLENFNFFDNESVSTTPDSQVPPSVPSVSNTSSTKNKKQKTQVACDLSQDLKDMPIAMKDMANAIVRTSAEMWTSNEIRIALTKLGLKGRSLF</sequence>
<dbReference type="EMBL" id="JASCZI010211553">
    <property type="protein sequence ID" value="MED6194303.1"/>
    <property type="molecule type" value="Genomic_DNA"/>
</dbReference>
<dbReference type="InterPro" id="IPR024752">
    <property type="entry name" value="Myb/SANT-like_dom"/>
</dbReference>
<evidence type="ECO:0000313" key="3">
    <source>
        <dbReference type="EMBL" id="MED6194303.1"/>
    </source>
</evidence>
<evidence type="ECO:0000313" key="4">
    <source>
        <dbReference type="Proteomes" id="UP001341840"/>
    </source>
</evidence>
<dbReference type="PANTHER" id="PTHR46929:SF3">
    <property type="entry name" value="MYB_SANT-LIKE DOMAIN-CONTAINING PROTEIN"/>
    <property type="match status" value="1"/>
</dbReference>
<accession>A0ABU6XCE4</accession>
<keyword evidence="4" id="KW-1185">Reference proteome</keyword>
<name>A0ABU6XCE4_9FABA</name>
<evidence type="ECO:0000256" key="1">
    <source>
        <dbReference type="SAM" id="MobiDB-lite"/>
    </source>
</evidence>
<proteinExistence type="predicted"/>
<feature type="region of interest" description="Disordered" evidence="1">
    <location>
        <begin position="171"/>
        <end position="200"/>
    </location>
</feature>
<protein>
    <recommendedName>
        <fullName evidence="2">Myb/SANT-like domain-containing protein</fullName>
    </recommendedName>
</protein>
<dbReference type="Pfam" id="PF12776">
    <property type="entry name" value="Myb_DNA-bind_3"/>
    <property type="match status" value="1"/>
</dbReference>
<dbReference type="PANTHER" id="PTHR46929">
    <property type="entry name" value="EXPRESSED PROTEIN"/>
    <property type="match status" value="1"/>
</dbReference>
<dbReference type="Proteomes" id="UP001341840">
    <property type="component" value="Unassembled WGS sequence"/>
</dbReference>